<organism evidence="4 5">
    <name type="scientific">Cyclotella cryptica</name>
    <dbReference type="NCBI Taxonomy" id="29204"/>
    <lineage>
        <taxon>Eukaryota</taxon>
        <taxon>Sar</taxon>
        <taxon>Stramenopiles</taxon>
        <taxon>Ochrophyta</taxon>
        <taxon>Bacillariophyta</taxon>
        <taxon>Coscinodiscophyceae</taxon>
        <taxon>Thalassiosirophycidae</taxon>
        <taxon>Stephanodiscales</taxon>
        <taxon>Stephanodiscaceae</taxon>
        <taxon>Cyclotella</taxon>
    </lineage>
</organism>
<dbReference type="InterPro" id="IPR005018">
    <property type="entry name" value="DOMON_domain"/>
</dbReference>
<evidence type="ECO:0000313" key="4">
    <source>
        <dbReference type="EMBL" id="KAL3797677.1"/>
    </source>
</evidence>
<keyword evidence="5" id="KW-1185">Reference proteome</keyword>
<feature type="region of interest" description="Disordered" evidence="1">
    <location>
        <begin position="173"/>
        <end position="220"/>
    </location>
</feature>
<dbReference type="SMART" id="SM00664">
    <property type="entry name" value="DoH"/>
    <property type="match status" value="1"/>
</dbReference>
<protein>
    <recommendedName>
        <fullName evidence="3">DOMON domain-containing protein</fullName>
    </recommendedName>
</protein>
<dbReference type="Proteomes" id="UP001516023">
    <property type="component" value="Unassembled WGS sequence"/>
</dbReference>
<evidence type="ECO:0000259" key="3">
    <source>
        <dbReference type="PROSITE" id="PS50836"/>
    </source>
</evidence>
<dbReference type="PROSITE" id="PS50836">
    <property type="entry name" value="DOMON"/>
    <property type="match status" value="1"/>
</dbReference>
<reference evidence="4 5" key="1">
    <citation type="journal article" date="2020" name="G3 (Bethesda)">
        <title>Improved Reference Genome for Cyclotella cryptica CCMP332, a Model for Cell Wall Morphogenesis, Salinity Adaptation, and Lipid Production in Diatoms (Bacillariophyta).</title>
        <authorList>
            <person name="Roberts W.R."/>
            <person name="Downey K.M."/>
            <person name="Ruck E.C."/>
            <person name="Traller J.C."/>
            <person name="Alverson A.J."/>
        </authorList>
    </citation>
    <scope>NUCLEOTIDE SEQUENCE [LARGE SCALE GENOMIC DNA]</scope>
    <source>
        <strain evidence="4 5">CCMP332</strain>
    </source>
</reference>
<dbReference type="CDD" id="cd09631">
    <property type="entry name" value="DOMON_DOH"/>
    <property type="match status" value="1"/>
</dbReference>
<feature type="chain" id="PRO_5044750689" description="DOMON domain-containing protein" evidence="2">
    <location>
        <begin position="19"/>
        <end position="241"/>
    </location>
</feature>
<feature type="domain" description="DOMON" evidence="3">
    <location>
        <begin position="35"/>
        <end position="147"/>
    </location>
</feature>
<feature type="compositionally biased region" description="Low complexity" evidence="1">
    <location>
        <begin position="173"/>
        <end position="196"/>
    </location>
</feature>
<accession>A0ABD3QC71</accession>
<sequence length="241" mass="24546">MMKFPTIASLLLLQQASGQSTSCPSDLTQSLSITDSLTLYYDVVGDIFCARMESQSDGYLGFGISPTGGMYPADAVIGLPDDGTVLLYDMTAESTSGVVAMPDNMQTLTDTSIVQGGGVTTMTFARKLDEGSYPLVVGDNPCIYAQSTSNAFGYHGSGRGAFQLTLESTSDSNATATTTAAPSGGATLSGTTPASAESITPAPTVATQVSEPASDPSSGYGARNIGTFVASAGVVAAWFGM</sequence>
<dbReference type="InterPro" id="IPR045266">
    <property type="entry name" value="DOH_DOMON"/>
</dbReference>
<feature type="signal peptide" evidence="2">
    <location>
        <begin position="1"/>
        <end position="18"/>
    </location>
</feature>
<comment type="caution">
    <text evidence="4">The sequence shown here is derived from an EMBL/GenBank/DDBJ whole genome shotgun (WGS) entry which is preliminary data.</text>
</comment>
<feature type="compositionally biased region" description="Polar residues" evidence="1">
    <location>
        <begin position="205"/>
        <end position="217"/>
    </location>
</feature>
<gene>
    <name evidence="4" type="ORF">HJC23_013509</name>
</gene>
<keyword evidence="2" id="KW-0732">Signal</keyword>
<dbReference type="AlphaFoldDB" id="A0ABD3QC71"/>
<dbReference type="Pfam" id="PF03351">
    <property type="entry name" value="DOMON"/>
    <property type="match status" value="1"/>
</dbReference>
<proteinExistence type="predicted"/>
<evidence type="ECO:0000256" key="1">
    <source>
        <dbReference type="SAM" id="MobiDB-lite"/>
    </source>
</evidence>
<evidence type="ECO:0000313" key="5">
    <source>
        <dbReference type="Proteomes" id="UP001516023"/>
    </source>
</evidence>
<name>A0ABD3QC71_9STRA</name>
<dbReference type="EMBL" id="JABMIG020000053">
    <property type="protein sequence ID" value="KAL3797677.1"/>
    <property type="molecule type" value="Genomic_DNA"/>
</dbReference>
<evidence type="ECO:0000256" key="2">
    <source>
        <dbReference type="SAM" id="SignalP"/>
    </source>
</evidence>